<dbReference type="NCBIfam" id="TIGR02273">
    <property type="entry name" value="16S_RimM"/>
    <property type="match status" value="1"/>
</dbReference>
<sequence length="169" mass="18150">MTKEDRVCVGAIAGAFGVKGEARLKSFCSTPEDIATYGPLWLEDGTRSFMVTLTRPVTGGMGARLTGLATKEEIDALKGATLWADRDRLPSLPDDEFYHTDLIGLPVFDAGGVQIGKVRAVQNFGAGDILEIFAPGRKTTLMLPFTRAVVPTVDLKAGRIIADPPEELE</sequence>
<evidence type="ECO:0000256" key="4">
    <source>
        <dbReference type="ARBA" id="ARBA00023186"/>
    </source>
</evidence>
<name>A0A644TK65_9ZZZZ</name>
<dbReference type="SUPFAM" id="SSF50447">
    <property type="entry name" value="Translation proteins"/>
    <property type="match status" value="1"/>
</dbReference>
<gene>
    <name evidence="7" type="primary">rimM_5</name>
    <name evidence="7" type="ORF">SDC9_12995</name>
</gene>
<dbReference type="SUPFAM" id="SSF50346">
    <property type="entry name" value="PRC-barrel domain"/>
    <property type="match status" value="1"/>
</dbReference>
<dbReference type="GO" id="GO:0006364">
    <property type="term" value="P:rRNA processing"/>
    <property type="evidence" value="ECO:0007669"/>
    <property type="project" value="UniProtKB-KW"/>
</dbReference>
<evidence type="ECO:0000256" key="3">
    <source>
        <dbReference type="ARBA" id="ARBA00022552"/>
    </source>
</evidence>
<keyword evidence="1" id="KW-0963">Cytoplasm</keyword>
<dbReference type="InterPro" id="IPR011033">
    <property type="entry name" value="PRC_barrel-like_sf"/>
</dbReference>
<dbReference type="Pfam" id="PF01782">
    <property type="entry name" value="RimM"/>
    <property type="match status" value="1"/>
</dbReference>
<evidence type="ECO:0000256" key="2">
    <source>
        <dbReference type="ARBA" id="ARBA00022517"/>
    </source>
</evidence>
<dbReference type="Gene3D" id="2.40.30.60">
    <property type="entry name" value="RimM"/>
    <property type="match status" value="1"/>
</dbReference>
<reference evidence="7" key="1">
    <citation type="submission" date="2019-08" db="EMBL/GenBank/DDBJ databases">
        <authorList>
            <person name="Kucharzyk K."/>
            <person name="Murdoch R.W."/>
            <person name="Higgins S."/>
            <person name="Loffler F."/>
        </authorList>
    </citation>
    <scope>NUCLEOTIDE SEQUENCE</scope>
</reference>
<dbReference type="HAMAP" id="MF_00014">
    <property type="entry name" value="Ribosome_mat_RimM"/>
    <property type="match status" value="1"/>
</dbReference>
<evidence type="ECO:0000313" key="7">
    <source>
        <dbReference type="EMBL" id="MPL67304.1"/>
    </source>
</evidence>
<dbReference type="PANTHER" id="PTHR33692">
    <property type="entry name" value="RIBOSOME MATURATION FACTOR RIMM"/>
    <property type="match status" value="1"/>
</dbReference>
<dbReference type="InterPro" id="IPR011961">
    <property type="entry name" value="RimM"/>
</dbReference>
<protein>
    <submittedName>
        <fullName evidence="7">Ribosome maturation factor RimM</fullName>
    </submittedName>
</protein>
<dbReference type="InterPro" id="IPR036976">
    <property type="entry name" value="RimM_N_sf"/>
</dbReference>
<dbReference type="Pfam" id="PF24986">
    <property type="entry name" value="PRC_RimM"/>
    <property type="match status" value="1"/>
</dbReference>
<dbReference type="GO" id="GO:0043022">
    <property type="term" value="F:ribosome binding"/>
    <property type="evidence" value="ECO:0007669"/>
    <property type="project" value="InterPro"/>
</dbReference>
<keyword evidence="3" id="KW-0698">rRNA processing</keyword>
<dbReference type="PANTHER" id="PTHR33692:SF1">
    <property type="entry name" value="RIBOSOME MATURATION FACTOR RIMM"/>
    <property type="match status" value="1"/>
</dbReference>
<evidence type="ECO:0000259" key="6">
    <source>
        <dbReference type="Pfam" id="PF24986"/>
    </source>
</evidence>
<proteinExistence type="inferred from homology"/>
<accession>A0A644TK65</accession>
<dbReference type="InterPro" id="IPR056792">
    <property type="entry name" value="PRC_RimM"/>
</dbReference>
<feature type="domain" description="Ribosome maturation factor RimM PRC barrel" evidence="6">
    <location>
        <begin position="100"/>
        <end position="168"/>
    </location>
</feature>
<dbReference type="EMBL" id="VSSQ01000036">
    <property type="protein sequence ID" value="MPL67304.1"/>
    <property type="molecule type" value="Genomic_DNA"/>
</dbReference>
<feature type="domain" description="RimM N-terminal" evidence="5">
    <location>
        <begin position="8"/>
        <end position="87"/>
    </location>
</feature>
<keyword evidence="2" id="KW-0690">Ribosome biogenesis</keyword>
<dbReference type="Gene3D" id="2.30.30.240">
    <property type="entry name" value="PRC-barrel domain"/>
    <property type="match status" value="1"/>
</dbReference>
<keyword evidence="4" id="KW-0143">Chaperone</keyword>
<comment type="caution">
    <text evidence="7">The sequence shown here is derived from an EMBL/GenBank/DDBJ whole genome shotgun (WGS) entry which is preliminary data.</text>
</comment>
<dbReference type="GO" id="GO:0005840">
    <property type="term" value="C:ribosome"/>
    <property type="evidence" value="ECO:0007669"/>
    <property type="project" value="InterPro"/>
</dbReference>
<evidence type="ECO:0000259" key="5">
    <source>
        <dbReference type="Pfam" id="PF01782"/>
    </source>
</evidence>
<dbReference type="AlphaFoldDB" id="A0A644TK65"/>
<dbReference type="InterPro" id="IPR009000">
    <property type="entry name" value="Transl_B-barrel_sf"/>
</dbReference>
<dbReference type="InterPro" id="IPR002676">
    <property type="entry name" value="RimM_N"/>
</dbReference>
<evidence type="ECO:0000256" key="1">
    <source>
        <dbReference type="ARBA" id="ARBA00022490"/>
    </source>
</evidence>
<organism evidence="7">
    <name type="scientific">bioreactor metagenome</name>
    <dbReference type="NCBI Taxonomy" id="1076179"/>
    <lineage>
        <taxon>unclassified sequences</taxon>
        <taxon>metagenomes</taxon>
        <taxon>ecological metagenomes</taxon>
    </lineage>
</organism>